<organism evidence="4 5">
    <name type="scientific">Myriangium duriaei CBS 260.36</name>
    <dbReference type="NCBI Taxonomy" id="1168546"/>
    <lineage>
        <taxon>Eukaryota</taxon>
        <taxon>Fungi</taxon>
        <taxon>Dikarya</taxon>
        <taxon>Ascomycota</taxon>
        <taxon>Pezizomycotina</taxon>
        <taxon>Dothideomycetes</taxon>
        <taxon>Dothideomycetidae</taxon>
        <taxon>Myriangiales</taxon>
        <taxon>Myriangiaceae</taxon>
        <taxon>Myriangium</taxon>
    </lineage>
</organism>
<dbReference type="InterPro" id="IPR000467">
    <property type="entry name" value="G_patch_dom"/>
</dbReference>
<evidence type="ECO:0000313" key="4">
    <source>
        <dbReference type="EMBL" id="KAF2151078.1"/>
    </source>
</evidence>
<feature type="compositionally biased region" description="Basic and acidic residues" evidence="2">
    <location>
        <begin position="1"/>
        <end position="12"/>
    </location>
</feature>
<sequence length="738" mass="82103">MDSHPPFKRKGDFSAMSARKTPKLSEPKPPGKMSFAQRMMAKMGHVEGQGLGKGGEGIINPIEVKLRPQGAGVGAVKEKTEQYKQEQRRAAEARGEEYEDSSEEERKARRRRKEKARGAAGGADGSGAGGVGAQKKKAKYRTVEEVQAAAPGLELPKAMLGSIVDATGSETKLLTSTAGLMNAGMVKAETEEEKIRKRERLELEAFIEAWHGLQERKVHLEQHEGQLQLELTQMQEDIVKVRDVVAALAALCVKDGDADMTGATEWQLVIEKLEDLQSKHPYEIESCGLGDAAVSMLSGPFKNEVDAWEPLEEPSRIVEDLVKLRPLLGLGKDDEVSTNGHINPELRKYRKPKATTPFQTLMYRVWLPRIRSAVTSWSYREPQSMIALVQAWRPVLPPFILSNIIDQLVVPKLNEGLKSWNPKKLKHHKQLEAILPHVWIFPWLPHLPSRHLDPKSPTSLMSEVRRALRLTLTSWDITLGPLPGLSQWSSLIPSDLTDILIKHLLPRLAAHLSANFEIDPSDQQLTALDTVLAWKSYFTPKIYARLLIAEFFPKLMGILHQWISSPDVDLNEIIPWVEWWKTVIPADINKTKDVQTGWSDAQRMIQGAVNILERGGDLSELAPPAAGPARPIAKDDTIKRVRDEARTETGARKVVQEASFKDLVEEWCAEHDLTMIPLREAHAASASPLYRISASATGKGGVVVYLKGDLVFAQKKGNRDVFEPVGLEDGLVQRAEGK</sequence>
<feature type="region of interest" description="Disordered" evidence="2">
    <location>
        <begin position="1"/>
        <end position="34"/>
    </location>
</feature>
<evidence type="ECO:0000256" key="2">
    <source>
        <dbReference type="SAM" id="MobiDB-lite"/>
    </source>
</evidence>
<dbReference type="GO" id="GO:0071008">
    <property type="term" value="C:U2-type post-mRNA release spliceosomal complex"/>
    <property type="evidence" value="ECO:0007669"/>
    <property type="project" value="TreeGrafter"/>
</dbReference>
<evidence type="ECO:0000313" key="5">
    <source>
        <dbReference type="Proteomes" id="UP000799439"/>
    </source>
</evidence>
<proteinExistence type="inferred from homology"/>
<name>A0A9P4MFE5_9PEZI</name>
<dbReference type="InterPro" id="IPR022783">
    <property type="entry name" value="GCFC_dom"/>
</dbReference>
<gene>
    <name evidence="4" type="ORF">K461DRAFT_279853</name>
</gene>
<reference evidence="4" key="1">
    <citation type="journal article" date="2020" name="Stud. Mycol.">
        <title>101 Dothideomycetes genomes: a test case for predicting lifestyles and emergence of pathogens.</title>
        <authorList>
            <person name="Haridas S."/>
            <person name="Albert R."/>
            <person name="Binder M."/>
            <person name="Bloem J."/>
            <person name="Labutti K."/>
            <person name="Salamov A."/>
            <person name="Andreopoulos B."/>
            <person name="Baker S."/>
            <person name="Barry K."/>
            <person name="Bills G."/>
            <person name="Bluhm B."/>
            <person name="Cannon C."/>
            <person name="Castanera R."/>
            <person name="Culley D."/>
            <person name="Daum C."/>
            <person name="Ezra D."/>
            <person name="Gonzalez J."/>
            <person name="Henrissat B."/>
            <person name="Kuo A."/>
            <person name="Liang C."/>
            <person name="Lipzen A."/>
            <person name="Lutzoni F."/>
            <person name="Magnuson J."/>
            <person name="Mondo S."/>
            <person name="Nolan M."/>
            <person name="Ohm R."/>
            <person name="Pangilinan J."/>
            <person name="Park H.-J."/>
            <person name="Ramirez L."/>
            <person name="Alfaro M."/>
            <person name="Sun H."/>
            <person name="Tritt A."/>
            <person name="Yoshinaga Y."/>
            <person name="Zwiers L.-H."/>
            <person name="Turgeon B."/>
            <person name="Goodwin S."/>
            <person name="Spatafora J."/>
            <person name="Crous P."/>
            <person name="Grigoriev I."/>
        </authorList>
    </citation>
    <scope>NUCLEOTIDE SEQUENCE</scope>
    <source>
        <strain evidence="4">CBS 260.36</strain>
    </source>
</reference>
<dbReference type="Pfam" id="PF07842">
    <property type="entry name" value="GCFC"/>
    <property type="match status" value="1"/>
</dbReference>
<evidence type="ECO:0000259" key="3">
    <source>
        <dbReference type="PROSITE" id="PS50174"/>
    </source>
</evidence>
<feature type="compositionally biased region" description="Basic and acidic residues" evidence="2">
    <location>
        <begin position="76"/>
        <end position="96"/>
    </location>
</feature>
<dbReference type="Proteomes" id="UP000799439">
    <property type="component" value="Unassembled WGS sequence"/>
</dbReference>
<dbReference type="OrthoDB" id="4822at2759"/>
<comment type="similarity">
    <text evidence="1">Belongs to the TFP11/STIP family.</text>
</comment>
<protein>
    <submittedName>
        <fullName evidence="4">TFP11-domain-containing protein</fullName>
    </submittedName>
</protein>
<keyword evidence="5" id="KW-1185">Reference proteome</keyword>
<comment type="caution">
    <text evidence="4">The sequence shown here is derived from an EMBL/GenBank/DDBJ whole genome shotgun (WGS) entry which is preliminary data.</text>
</comment>
<dbReference type="GO" id="GO:0003676">
    <property type="term" value="F:nucleic acid binding"/>
    <property type="evidence" value="ECO:0007669"/>
    <property type="project" value="InterPro"/>
</dbReference>
<accession>A0A9P4MFE5</accession>
<dbReference type="SMART" id="SM00443">
    <property type="entry name" value="G_patch"/>
    <property type="match status" value="1"/>
</dbReference>
<dbReference type="PANTHER" id="PTHR23329:SF1">
    <property type="entry name" value="TUFTELIN-INTERACTING PROTEIN 11"/>
    <property type="match status" value="1"/>
</dbReference>
<dbReference type="EMBL" id="ML996088">
    <property type="protein sequence ID" value="KAF2151078.1"/>
    <property type="molecule type" value="Genomic_DNA"/>
</dbReference>
<feature type="domain" description="G-patch" evidence="3">
    <location>
        <begin position="32"/>
        <end position="78"/>
    </location>
</feature>
<dbReference type="PROSITE" id="PS50174">
    <property type="entry name" value="G_PATCH"/>
    <property type="match status" value="1"/>
</dbReference>
<dbReference type="AlphaFoldDB" id="A0A9P4MFE5"/>
<dbReference type="Pfam" id="PF01585">
    <property type="entry name" value="G-patch"/>
    <property type="match status" value="1"/>
</dbReference>
<dbReference type="PANTHER" id="PTHR23329">
    <property type="entry name" value="TUFTELIN-INTERACTING PROTEIN 11-RELATED"/>
    <property type="match status" value="1"/>
</dbReference>
<dbReference type="GO" id="GO:0000390">
    <property type="term" value="P:spliceosomal complex disassembly"/>
    <property type="evidence" value="ECO:0007669"/>
    <property type="project" value="InterPro"/>
</dbReference>
<dbReference type="InterPro" id="IPR045211">
    <property type="entry name" value="TFP11/STIP/Ntr1"/>
</dbReference>
<evidence type="ECO:0000256" key="1">
    <source>
        <dbReference type="ARBA" id="ARBA00010900"/>
    </source>
</evidence>
<feature type="compositionally biased region" description="Gly residues" evidence="2">
    <location>
        <begin position="119"/>
        <end position="132"/>
    </location>
</feature>
<feature type="region of interest" description="Disordered" evidence="2">
    <location>
        <begin position="67"/>
        <end position="135"/>
    </location>
</feature>